<dbReference type="RefSeq" id="WP_155355320.1">
    <property type="nucleotide sequence ID" value="NZ_BAAAHL010000027.1"/>
</dbReference>
<proteinExistence type="predicted"/>
<dbReference type="Proteomes" id="UP000331127">
    <property type="component" value="Unassembled WGS sequence"/>
</dbReference>
<sequence length="206" mass="23708">MSEYFKVGELRERGWSPAMIRAVLGSPDRLAPNPVFRTMAPMRLYEVERVILAEASEQFAVLRDKAERRSRAALAVAERRRGETVARVEGVSIAVPVVDWHVLVREAVVHRNRRDEERSWQRLDHVATPARVADVDELTLQRWVVNYLRHELTGYEVEVEGLFGRVGRAEGTRLLRRRIYAAIAGAYPRLAEECHRQLQSREGETL</sequence>
<accession>A0A5M3WKQ3</accession>
<organism evidence="1 2">
    <name type="scientific">Acrocarpospora macrocephala</name>
    <dbReference type="NCBI Taxonomy" id="150177"/>
    <lineage>
        <taxon>Bacteria</taxon>
        <taxon>Bacillati</taxon>
        <taxon>Actinomycetota</taxon>
        <taxon>Actinomycetes</taxon>
        <taxon>Streptosporangiales</taxon>
        <taxon>Streptosporangiaceae</taxon>
        <taxon>Acrocarpospora</taxon>
    </lineage>
</organism>
<reference evidence="1 2" key="1">
    <citation type="submission" date="2019-10" db="EMBL/GenBank/DDBJ databases">
        <title>Whole genome shotgun sequence of Acrocarpospora macrocephala NBRC 16266.</title>
        <authorList>
            <person name="Ichikawa N."/>
            <person name="Kimura A."/>
            <person name="Kitahashi Y."/>
            <person name="Komaki H."/>
            <person name="Oguchi A."/>
        </authorList>
    </citation>
    <scope>NUCLEOTIDE SEQUENCE [LARGE SCALE GENOMIC DNA]</scope>
    <source>
        <strain evidence="1 2">NBRC 16266</strain>
    </source>
</reference>
<protein>
    <submittedName>
        <fullName evidence="1">Uncharacterized protein</fullName>
    </submittedName>
</protein>
<keyword evidence="2" id="KW-1185">Reference proteome</keyword>
<comment type="caution">
    <text evidence="1">The sequence shown here is derived from an EMBL/GenBank/DDBJ whole genome shotgun (WGS) entry which is preliminary data.</text>
</comment>
<dbReference type="OrthoDB" id="2030441at2"/>
<dbReference type="AlphaFoldDB" id="A0A5M3WKQ3"/>
<evidence type="ECO:0000313" key="1">
    <source>
        <dbReference type="EMBL" id="GES09817.1"/>
    </source>
</evidence>
<dbReference type="EMBL" id="BLAE01000017">
    <property type="protein sequence ID" value="GES09817.1"/>
    <property type="molecule type" value="Genomic_DNA"/>
</dbReference>
<gene>
    <name evidence="1" type="ORF">Amac_034130</name>
</gene>
<evidence type="ECO:0000313" key="2">
    <source>
        <dbReference type="Proteomes" id="UP000331127"/>
    </source>
</evidence>
<name>A0A5M3WKQ3_9ACTN</name>